<dbReference type="SUPFAM" id="SSF54106">
    <property type="entry name" value="LysM domain"/>
    <property type="match status" value="2"/>
</dbReference>
<evidence type="ECO:0000313" key="4">
    <source>
        <dbReference type="EMBL" id="KAJ5139229.1"/>
    </source>
</evidence>
<dbReference type="GeneID" id="81403991"/>
<dbReference type="InterPro" id="IPR052210">
    <property type="entry name" value="LysM1-like"/>
</dbReference>
<feature type="domain" description="LysM" evidence="3">
    <location>
        <begin position="179"/>
        <end position="225"/>
    </location>
</feature>
<accession>A0A9W9L6D2</accession>
<proteinExistence type="predicted"/>
<dbReference type="OrthoDB" id="5985073at2759"/>
<dbReference type="PANTHER" id="PTHR34997">
    <property type="entry name" value="AM15"/>
    <property type="match status" value="1"/>
</dbReference>
<gene>
    <name evidence="4" type="ORF">N7515_004077</name>
</gene>
<organism evidence="4 5">
    <name type="scientific">Penicillium bovifimosum</name>
    <dbReference type="NCBI Taxonomy" id="126998"/>
    <lineage>
        <taxon>Eukaryota</taxon>
        <taxon>Fungi</taxon>
        <taxon>Dikarya</taxon>
        <taxon>Ascomycota</taxon>
        <taxon>Pezizomycotina</taxon>
        <taxon>Eurotiomycetes</taxon>
        <taxon>Eurotiomycetidae</taxon>
        <taxon>Eurotiales</taxon>
        <taxon>Aspergillaceae</taxon>
        <taxon>Penicillium</taxon>
    </lineage>
</organism>
<dbReference type="Proteomes" id="UP001149079">
    <property type="component" value="Unassembled WGS sequence"/>
</dbReference>
<dbReference type="Gene3D" id="3.10.350.10">
    <property type="entry name" value="LysM domain"/>
    <property type="match status" value="3"/>
</dbReference>
<dbReference type="SMART" id="SM00257">
    <property type="entry name" value="LysM"/>
    <property type="match status" value="2"/>
</dbReference>
<evidence type="ECO:0000313" key="5">
    <source>
        <dbReference type="Proteomes" id="UP001149079"/>
    </source>
</evidence>
<sequence length="299" mass="31896">MACSRFTYNLNSGKWVAWLNEVTTADFLDWNPSLNTNLSLCAMQPGYSYCAVLNSSYTTSSDSGLGSICLSLNATESTTVSNCNCFTGVPGYYKGEYQCAHIEEDFDITEAQLLTWNPWLGTDCDTNLYANLNDTDTRAVCIGVGSSTSTTTTTTPSSTTATATSVAPTQTGYIYGCQEFFTVESGDDCSTMETEFGVTLAQLYEWNPSIGETCTNLWLGYTYCVKGPTATASSSAGAPAPTGIASNCNEYYTVVSGDSCAAVEGAFEITFAQLYEWNPVIGSDCQYLDVGSAICVGVS</sequence>
<dbReference type="AlphaFoldDB" id="A0A9W9L6D2"/>
<evidence type="ECO:0000256" key="2">
    <source>
        <dbReference type="ARBA" id="ARBA00023026"/>
    </source>
</evidence>
<dbReference type="GO" id="GO:0008061">
    <property type="term" value="F:chitin binding"/>
    <property type="evidence" value="ECO:0007669"/>
    <property type="project" value="UniProtKB-KW"/>
</dbReference>
<dbReference type="EMBL" id="JAPQKL010000003">
    <property type="protein sequence ID" value="KAJ5139229.1"/>
    <property type="molecule type" value="Genomic_DNA"/>
</dbReference>
<dbReference type="PANTHER" id="PTHR34997:SF1">
    <property type="entry name" value="PEPTIDOGLYCAN-BINDING LYSIN DOMAIN"/>
    <property type="match status" value="1"/>
</dbReference>
<dbReference type="InterPro" id="IPR018392">
    <property type="entry name" value="LysM"/>
</dbReference>
<dbReference type="Pfam" id="PF01476">
    <property type="entry name" value="LysM"/>
    <property type="match status" value="2"/>
</dbReference>
<evidence type="ECO:0000259" key="3">
    <source>
        <dbReference type="PROSITE" id="PS51782"/>
    </source>
</evidence>
<feature type="domain" description="LysM" evidence="3">
    <location>
        <begin position="250"/>
        <end position="296"/>
    </location>
</feature>
<keyword evidence="5" id="KW-1185">Reference proteome</keyword>
<reference evidence="4" key="1">
    <citation type="submission" date="2022-11" db="EMBL/GenBank/DDBJ databases">
        <authorList>
            <person name="Petersen C."/>
        </authorList>
    </citation>
    <scope>NUCLEOTIDE SEQUENCE</scope>
    <source>
        <strain evidence="4">IBT 22155</strain>
    </source>
</reference>
<reference evidence="4" key="2">
    <citation type="journal article" date="2023" name="IMA Fungus">
        <title>Comparative genomic study of the Penicillium genus elucidates a diverse pangenome and 15 lateral gene transfer events.</title>
        <authorList>
            <person name="Petersen C."/>
            <person name="Sorensen T."/>
            <person name="Nielsen M.R."/>
            <person name="Sondergaard T.E."/>
            <person name="Sorensen J.L."/>
            <person name="Fitzpatrick D.A."/>
            <person name="Frisvad J.C."/>
            <person name="Nielsen K.L."/>
        </authorList>
    </citation>
    <scope>NUCLEOTIDE SEQUENCE</scope>
    <source>
        <strain evidence="4">IBT 22155</strain>
    </source>
</reference>
<dbReference type="CDD" id="cd00118">
    <property type="entry name" value="LysM"/>
    <property type="match status" value="2"/>
</dbReference>
<protein>
    <recommendedName>
        <fullName evidence="3">LysM domain-containing protein</fullName>
    </recommendedName>
</protein>
<keyword evidence="2" id="KW-0843">Virulence</keyword>
<dbReference type="PROSITE" id="PS51782">
    <property type="entry name" value="LYSM"/>
    <property type="match status" value="2"/>
</dbReference>
<dbReference type="RefSeq" id="XP_056523878.1">
    <property type="nucleotide sequence ID" value="XM_056664821.1"/>
</dbReference>
<comment type="caution">
    <text evidence="4">The sequence shown here is derived from an EMBL/GenBank/DDBJ whole genome shotgun (WGS) entry which is preliminary data.</text>
</comment>
<name>A0A9W9L6D2_9EURO</name>
<dbReference type="InterPro" id="IPR036779">
    <property type="entry name" value="LysM_dom_sf"/>
</dbReference>
<keyword evidence="1" id="KW-0147">Chitin-binding</keyword>
<evidence type="ECO:0000256" key="1">
    <source>
        <dbReference type="ARBA" id="ARBA00022669"/>
    </source>
</evidence>